<sequence>MSSFFRPAYAFYNRQYNARPILTICTTNALLAGVSDTITQKYLTKYDPESTADLSADTKATLRDSMGRSHAEGQNLKDKAKDASKNVKETLEAGADHAKTMGQQTVKEVKERGWEGAKDMGEGFAKIGEEMSYIAKDKVKDSMDSAKDKVKGSVDSAKDSAKSLKDRGVEHANDASQAAKDSSQSMMGRGVAHAKGAVKDVKETLEAGADHAKTMGQQTVKEVKERGWEGAKDMGEGFAKIGEEMSYIAKDKVKDTVDSAKDSAKSLKDSGEKMLTSAKEGVQEHLPQISSSSSISDAGSQDLARTGRFMFYNFSVAPVIHTWYSFLDKKFPLADGQAGKVMSTQGSRVARTMAPAFKRMVADQALFAPVGLVLMFSGLTVLEGGGVQGIKHKLDNTFVDTLKTNYMVWPLVQLVNFSMMPLQLRLPFVSAVGIAWNAYLR</sequence>
<feature type="compositionally biased region" description="Low complexity" evidence="6">
    <location>
        <begin position="174"/>
        <end position="185"/>
    </location>
</feature>
<evidence type="ECO:0000313" key="9">
    <source>
        <dbReference type="Proteomes" id="UP000193648"/>
    </source>
</evidence>
<keyword evidence="4 7" id="KW-1133">Transmembrane helix</keyword>
<comment type="subcellular location">
    <subcellularLocation>
        <location evidence="1">Membrane</location>
        <topology evidence="1">Multi-pass membrane protein</topology>
    </subcellularLocation>
</comment>
<keyword evidence="3 7" id="KW-0812">Transmembrane</keyword>
<comment type="caution">
    <text evidence="8">The sequence shown here is derived from an EMBL/GenBank/DDBJ whole genome shotgun (WGS) entry which is preliminary data.</text>
</comment>
<gene>
    <name evidence="8" type="ORF">BCR41DRAFT_343043</name>
</gene>
<evidence type="ECO:0000256" key="6">
    <source>
        <dbReference type="SAM" id="MobiDB-lite"/>
    </source>
</evidence>
<dbReference type="GO" id="GO:0016020">
    <property type="term" value="C:membrane"/>
    <property type="evidence" value="ECO:0007669"/>
    <property type="project" value="UniProtKB-SubCell"/>
</dbReference>
<evidence type="ECO:0000256" key="1">
    <source>
        <dbReference type="ARBA" id="ARBA00004141"/>
    </source>
</evidence>
<protein>
    <submittedName>
        <fullName evidence="8">Uncharacterized protein</fullName>
    </submittedName>
</protein>
<feature type="region of interest" description="Disordered" evidence="6">
    <location>
        <begin position="140"/>
        <end position="195"/>
    </location>
</feature>
<keyword evidence="9" id="KW-1185">Reference proteome</keyword>
<dbReference type="OrthoDB" id="10267969at2759"/>
<dbReference type="EMBL" id="MCFF01000072">
    <property type="protein sequence ID" value="ORY98273.1"/>
    <property type="molecule type" value="Genomic_DNA"/>
</dbReference>
<dbReference type="Proteomes" id="UP000193648">
    <property type="component" value="Unassembled WGS sequence"/>
</dbReference>
<feature type="region of interest" description="Disordered" evidence="6">
    <location>
        <begin position="278"/>
        <end position="297"/>
    </location>
</feature>
<dbReference type="SUPFAM" id="SSF58113">
    <property type="entry name" value="Apolipoprotein A-I"/>
    <property type="match status" value="1"/>
</dbReference>
<organism evidence="8 9">
    <name type="scientific">Lobosporangium transversale</name>
    <dbReference type="NCBI Taxonomy" id="64571"/>
    <lineage>
        <taxon>Eukaryota</taxon>
        <taxon>Fungi</taxon>
        <taxon>Fungi incertae sedis</taxon>
        <taxon>Mucoromycota</taxon>
        <taxon>Mortierellomycotina</taxon>
        <taxon>Mortierellomycetes</taxon>
        <taxon>Mortierellales</taxon>
        <taxon>Mortierellaceae</taxon>
        <taxon>Lobosporangium</taxon>
    </lineage>
</organism>
<dbReference type="PANTHER" id="PTHR11266">
    <property type="entry name" value="PEROXISOMAL MEMBRANE PROTEIN 2, PXMP2 MPV17"/>
    <property type="match status" value="1"/>
</dbReference>
<dbReference type="STRING" id="64571.A0A1Y2G6H3"/>
<evidence type="ECO:0000256" key="4">
    <source>
        <dbReference type="ARBA" id="ARBA00022989"/>
    </source>
</evidence>
<dbReference type="RefSeq" id="XP_021875702.1">
    <property type="nucleotide sequence ID" value="XM_022022314.1"/>
</dbReference>
<dbReference type="Pfam" id="PF04117">
    <property type="entry name" value="Mpv17_PMP22"/>
    <property type="match status" value="1"/>
</dbReference>
<proteinExistence type="inferred from homology"/>
<feature type="compositionally biased region" description="Basic and acidic residues" evidence="6">
    <location>
        <begin position="140"/>
        <end position="173"/>
    </location>
</feature>
<evidence type="ECO:0000256" key="3">
    <source>
        <dbReference type="ARBA" id="ARBA00022692"/>
    </source>
</evidence>
<dbReference type="AlphaFoldDB" id="A0A1Y2G6H3"/>
<feature type="region of interest" description="Disordered" evidence="6">
    <location>
        <begin position="64"/>
        <end position="84"/>
    </location>
</feature>
<dbReference type="InParanoid" id="A0A1Y2G6H3"/>
<dbReference type="Gene3D" id="1.20.120.20">
    <property type="entry name" value="Apolipoprotein"/>
    <property type="match status" value="1"/>
</dbReference>
<dbReference type="PANTHER" id="PTHR11266:SF50">
    <property type="entry name" value="VACUOLAR MEMBRANE PROTEIN YOR292C"/>
    <property type="match status" value="1"/>
</dbReference>
<evidence type="ECO:0000256" key="5">
    <source>
        <dbReference type="ARBA" id="ARBA00023136"/>
    </source>
</evidence>
<evidence type="ECO:0000256" key="7">
    <source>
        <dbReference type="SAM" id="Phobius"/>
    </source>
</evidence>
<evidence type="ECO:0000313" key="8">
    <source>
        <dbReference type="EMBL" id="ORY98273.1"/>
    </source>
</evidence>
<evidence type="ECO:0000256" key="2">
    <source>
        <dbReference type="ARBA" id="ARBA00006824"/>
    </source>
</evidence>
<reference evidence="8 9" key="1">
    <citation type="submission" date="2016-07" db="EMBL/GenBank/DDBJ databases">
        <title>Pervasive Adenine N6-methylation of Active Genes in Fungi.</title>
        <authorList>
            <consortium name="DOE Joint Genome Institute"/>
            <person name="Mondo S.J."/>
            <person name="Dannebaum R.O."/>
            <person name="Kuo R.C."/>
            <person name="Labutti K."/>
            <person name="Haridas S."/>
            <person name="Kuo A."/>
            <person name="Salamov A."/>
            <person name="Ahrendt S.R."/>
            <person name="Lipzen A."/>
            <person name="Sullivan W."/>
            <person name="Andreopoulos W.B."/>
            <person name="Clum A."/>
            <person name="Lindquist E."/>
            <person name="Daum C."/>
            <person name="Ramamoorthy G.K."/>
            <person name="Gryganskyi A."/>
            <person name="Culley D."/>
            <person name="Magnuson J.K."/>
            <person name="James T.Y."/>
            <person name="O'Malley M.A."/>
            <person name="Stajich J.E."/>
            <person name="Spatafora J.W."/>
            <person name="Visel A."/>
            <person name="Grigoriev I.V."/>
        </authorList>
    </citation>
    <scope>NUCLEOTIDE SEQUENCE [LARGE SCALE GENOMIC DNA]</scope>
    <source>
        <strain evidence="8 9">NRRL 3116</strain>
    </source>
</reference>
<dbReference type="InterPro" id="IPR007248">
    <property type="entry name" value="Mpv17_PMP22"/>
</dbReference>
<name>A0A1Y2G6H3_9FUNG</name>
<keyword evidence="5 7" id="KW-0472">Membrane</keyword>
<feature type="transmembrane region" description="Helical" evidence="7">
    <location>
        <begin position="361"/>
        <end position="382"/>
    </location>
</feature>
<accession>A0A1Y2G6H3</accession>
<comment type="similarity">
    <text evidence="2">Belongs to the peroxisomal membrane protein PXMP2/4 family.</text>
</comment>
<dbReference type="GO" id="GO:0005739">
    <property type="term" value="C:mitochondrion"/>
    <property type="evidence" value="ECO:0007669"/>
    <property type="project" value="TreeGrafter"/>
</dbReference>
<dbReference type="GeneID" id="33564158"/>